<dbReference type="EMBL" id="MFSV01000092">
    <property type="protein sequence ID" value="OGI58049.1"/>
    <property type="molecule type" value="Genomic_DNA"/>
</dbReference>
<keyword evidence="1" id="KW-0732">Signal</keyword>
<evidence type="ECO:0000313" key="3">
    <source>
        <dbReference type="Proteomes" id="UP000177950"/>
    </source>
</evidence>
<organism evidence="2 3">
    <name type="scientific">Candidatus Muproteobacteria bacterium RBG_19FT_COMBO_61_10</name>
    <dbReference type="NCBI Taxonomy" id="1817761"/>
    <lineage>
        <taxon>Bacteria</taxon>
        <taxon>Pseudomonadati</taxon>
        <taxon>Pseudomonadota</taxon>
        <taxon>Candidatus Muproteobacteria</taxon>
    </lineage>
</organism>
<feature type="chain" id="PRO_5009527024" description="DUF4398 domain-containing protein" evidence="1">
    <location>
        <begin position="18"/>
        <end position="91"/>
    </location>
</feature>
<dbReference type="Proteomes" id="UP000177950">
    <property type="component" value="Unassembled WGS sequence"/>
</dbReference>
<gene>
    <name evidence="2" type="ORF">A2V58_07395</name>
</gene>
<evidence type="ECO:0000313" key="2">
    <source>
        <dbReference type="EMBL" id="OGI58049.1"/>
    </source>
</evidence>
<comment type="caution">
    <text evidence="2">The sequence shown here is derived from an EMBL/GenBank/DDBJ whole genome shotgun (WGS) entry which is preliminary data.</text>
</comment>
<proteinExistence type="predicted"/>
<dbReference type="AlphaFoldDB" id="A0A1F6UKY8"/>
<protein>
    <recommendedName>
        <fullName evidence="4">DUF4398 domain-containing protein</fullName>
    </recommendedName>
</protein>
<evidence type="ECO:0008006" key="4">
    <source>
        <dbReference type="Google" id="ProtNLM"/>
    </source>
</evidence>
<feature type="signal peptide" evidence="1">
    <location>
        <begin position="1"/>
        <end position="17"/>
    </location>
</feature>
<sequence length="91" mass="9959">SRLYAALLLGLLLTACAGNISSDQAMQCTEGLKAAETELNEAKLKGFSSSVSWTKAANLIIAANVQKQLERFPSCIDKVRRARLYIQDSQR</sequence>
<feature type="non-terminal residue" evidence="2">
    <location>
        <position position="1"/>
    </location>
</feature>
<accession>A0A1F6UKY8</accession>
<evidence type="ECO:0000256" key="1">
    <source>
        <dbReference type="SAM" id="SignalP"/>
    </source>
</evidence>
<name>A0A1F6UKY8_9PROT</name>
<reference evidence="2 3" key="1">
    <citation type="journal article" date="2016" name="Nat. Commun.">
        <title>Thousands of microbial genomes shed light on interconnected biogeochemical processes in an aquifer system.</title>
        <authorList>
            <person name="Anantharaman K."/>
            <person name="Brown C.T."/>
            <person name="Hug L.A."/>
            <person name="Sharon I."/>
            <person name="Castelle C.J."/>
            <person name="Probst A.J."/>
            <person name="Thomas B.C."/>
            <person name="Singh A."/>
            <person name="Wilkins M.J."/>
            <person name="Karaoz U."/>
            <person name="Brodie E.L."/>
            <person name="Williams K.H."/>
            <person name="Hubbard S.S."/>
            <person name="Banfield J.F."/>
        </authorList>
    </citation>
    <scope>NUCLEOTIDE SEQUENCE [LARGE SCALE GENOMIC DNA]</scope>
</reference>